<dbReference type="Proteomes" id="UP000467240">
    <property type="component" value="Unassembled WGS sequence"/>
</dbReference>
<dbReference type="PROSITE" id="PS51733">
    <property type="entry name" value="BPL_LPL_CATALYTIC"/>
    <property type="match status" value="1"/>
</dbReference>
<evidence type="ECO:0000256" key="3">
    <source>
        <dbReference type="ARBA" id="ARBA00022840"/>
    </source>
</evidence>
<dbReference type="Pfam" id="PF03099">
    <property type="entry name" value="BPL_LplA_LipB"/>
    <property type="match status" value="1"/>
</dbReference>
<dbReference type="InterPro" id="IPR004408">
    <property type="entry name" value="Biotin_CoA_COase_ligase"/>
</dbReference>
<keyword evidence="1 8" id="KW-0436">Ligase</keyword>
<dbReference type="GO" id="GO:0004077">
    <property type="term" value="F:biotin--[biotin carboxyl-carrier protein] ligase activity"/>
    <property type="evidence" value="ECO:0007669"/>
    <property type="project" value="UniProtKB-EC"/>
</dbReference>
<keyword evidence="9" id="KW-1185">Reference proteome</keyword>
<evidence type="ECO:0000259" key="7">
    <source>
        <dbReference type="PROSITE" id="PS51733"/>
    </source>
</evidence>
<evidence type="ECO:0000313" key="9">
    <source>
        <dbReference type="Proteomes" id="UP000467240"/>
    </source>
</evidence>
<evidence type="ECO:0000256" key="6">
    <source>
        <dbReference type="SAM" id="MobiDB-lite"/>
    </source>
</evidence>
<keyword evidence="3" id="KW-0067">ATP-binding</keyword>
<organism evidence="8 9">
    <name type="scientific">Pseudoclavibacter chungangensis</name>
    <dbReference type="NCBI Taxonomy" id="587635"/>
    <lineage>
        <taxon>Bacteria</taxon>
        <taxon>Bacillati</taxon>
        <taxon>Actinomycetota</taxon>
        <taxon>Actinomycetes</taxon>
        <taxon>Micrococcales</taxon>
        <taxon>Microbacteriaceae</taxon>
        <taxon>Pseudoclavibacter</taxon>
    </lineage>
</organism>
<accession>A0A7J5C0X6</accession>
<dbReference type="Gene3D" id="3.30.930.10">
    <property type="entry name" value="Bira Bifunctional Protein, Domain 2"/>
    <property type="match status" value="1"/>
</dbReference>
<dbReference type="EC" id="6.3.4.15" evidence="5"/>
<evidence type="ECO:0000256" key="5">
    <source>
        <dbReference type="ARBA" id="ARBA00024227"/>
    </source>
</evidence>
<comment type="caution">
    <text evidence="8">The sequence shown here is derived from an EMBL/GenBank/DDBJ whole genome shotgun (WGS) entry which is preliminary data.</text>
</comment>
<gene>
    <name evidence="8" type="ORF">F8O01_05910</name>
</gene>
<dbReference type="Gene3D" id="2.30.30.100">
    <property type="match status" value="1"/>
</dbReference>
<sequence>MAQCSRRRERDERGGGTGGRGGERPGVTRRRRGARRGQPGGTLVVHRLDPRGGHRAHPDAELQHPALVHARPRRRRARHHRAVPPWPPVGIRGARDRYRRAVGRRRDLPHFRVPRRVRRGARRRTRRRGPPVTAKGRARGEDGGRVLIRLDSSPSTLDAARERWRADVTGRVLPHLSSVVTSDQTGGRGRLGRVWSSPPDTGLAIATVLRFRDAPTVRESLGLLPLLAALALREAAVAELDDDAARVLVKWPNDVLVDGRKVAGILGEVLGARDGELACAIGTGVNVSLTEAELPVPTATSLGIAAGRPVDANRVLDRYLAELTRRVDGLVAANWNAVDAGVVSELQRTSATLGTRVRVTLPDHGALVGDAVEITPAGHLVVRTDDGARRTVVAGDVQRVRPDGQA</sequence>
<dbReference type="InterPro" id="IPR003142">
    <property type="entry name" value="BPL_C"/>
</dbReference>
<feature type="domain" description="BPL/LPL catalytic" evidence="7">
    <location>
        <begin position="140"/>
        <end position="331"/>
    </location>
</feature>
<name>A0A7J5C0X6_9MICO</name>
<dbReference type="InterPro" id="IPR004143">
    <property type="entry name" value="BPL_LPL_catalytic"/>
</dbReference>
<dbReference type="PANTHER" id="PTHR12835:SF5">
    <property type="entry name" value="BIOTIN--PROTEIN LIGASE"/>
    <property type="match status" value="1"/>
</dbReference>
<proteinExistence type="predicted"/>
<protein>
    <recommendedName>
        <fullName evidence="5">biotin--[biotin carboxyl-carrier protein] ligase</fullName>
        <ecNumber evidence="5">6.3.4.15</ecNumber>
    </recommendedName>
</protein>
<feature type="compositionally biased region" description="Basic and acidic residues" evidence="6">
    <location>
        <begin position="46"/>
        <end position="62"/>
    </location>
</feature>
<evidence type="ECO:0000256" key="2">
    <source>
        <dbReference type="ARBA" id="ARBA00022741"/>
    </source>
</evidence>
<keyword evidence="2" id="KW-0547">Nucleotide-binding</keyword>
<dbReference type="OrthoDB" id="9807064at2"/>
<dbReference type="PANTHER" id="PTHR12835">
    <property type="entry name" value="BIOTIN PROTEIN LIGASE"/>
    <property type="match status" value="1"/>
</dbReference>
<keyword evidence="4" id="KW-0092">Biotin</keyword>
<feature type="compositionally biased region" description="Basic residues" evidence="6">
    <location>
        <begin position="70"/>
        <end position="82"/>
    </location>
</feature>
<feature type="compositionally biased region" description="Basic residues" evidence="6">
    <location>
        <begin position="119"/>
        <end position="129"/>
    </location>
</feature>
<feature type="region of interest" description="Disordered" evidence="6">
    <location>
        <begin position="1"/>
        <end position="88"/>
    </location>
</feature>
<evidence type="ECO:0000313" key="8">
    <source>
        <dbReference type="EMBL" id="KAB1659460.1"/>
    </source>
</evidence>
<dbReference type="Pfam" id="PF02237">
    <property type="entry name" value="BPL_C"/>
    <property type="match status" value="1"/>
</dbReference>
<dbReference type="NCBIfam" id="TIGR00121">
    <property type="entry name" value="birA_ligase"/>
    <property type="match status" value="1"/>
</dbReference>
<dbReference type="GO" id="GO:0005737">
    <property type="term" value="C:cytoplasm"/>
    <property type="evidence" value="ECO:0007669"/>
    <property type="project" value="TreeGrafter"/>
</dbReference>
<dbReference type="SUPFAM" id="SSF50037">
    <property type="entry name" value="C-terminal domain of transcriptional repressors"/>
    <property type="match status" value="1"/>
</dbReference>
<dbReference type="EMBL" id="WBJZ01000006">
    <property type="protein sequence ID" value="KAB1659460.1"/>
    <property type="molecule type" value="Genomic_DNA"/>
</dbReference>
<evidence type="ECO:0000256" key="1">
    <source>
        <dbReference type="ARBA" id="ARBA00022598"/>
    </source>
</evidence>
<dbReference type="GO" id="GO:0005524">
    <property type="term" value="F:ATP binding"/>
    <property type="evidence" value="ECO:0007669"/>
    <property type="project" value="UniProtKB-KW"/>
</dbReference>
<dbReference type="SUPFAM" id="SSF55681">
    <property type="entry name" value="Class II aaRS and biotin synthetases"/>
    <property type="match status" value="1"/>
</dbReference>
<reference evidence="8 9" key="1">
    <citation type="submission" date="2019-09" db="EMBL/GenBank/DDBJ databases">
        <title>Phylogeny of genus Pseudoclavibacter and closely related genus.</title>
        <authorList>
            <person name="Li Y."/>
        </authorList>
    </citation>
    <scope>NUCLEOTIDE SEQUENCE [LARGE SCALE GENOMIC DNA]</scope>
    <source>
        <strain evidence="8 9">DSM 23821</strain>
    </source>
</reference>
<dbReference type="InterPro" id="IPR008988">
    <property type="entry name" value="Transcriptional_repressor_C"/>
</dbReference>
<dbReference type="InterPro" id="IPR045864">
    <property type="entry name" value="aa-tRNA-synth_II/BPL/LPL"/>
</dbReference>
<evidence type="ECO:0000256" key="4">
    <source>
        <dbReference type="ARBA" id="ARBA00023267"/>
    </source>
</evidence>
<dbReference type="AlphaFoldDB" id="A0A7J5C0X6"/>
<feature type="region of interest" description="Disordered" evidence="6">
    <location>
        <begin position="119"/>
        <end position="139"/>
    </location>
</feature>
<feature type="compositionally biased region" description="Basic and acidic residues" evidence="6">
    <location>
        <begin position="1"/>
        <end position="14"/>
    </location>
</feature>